<proteinExistence type="predicted"/>
<sequence length="163" mass="16450">MSGVESSRESGMRLLRAGPEWGRPGNAVWGEGREQASEAVQGGGRPRGRLRAGGCPGGGVPPAPGRGPRCLADPRREEGSGTAWGAKGGGGGERRRRRGVFEAAPAPPRKRAGRGRPSGGGHGGAGPQSSSRVGGLRGGSLKPWGEGAGTRLRPTNRVLPPGG</sequence>
<gene>
    <name evidence="3" type="primary">LOC103075459</name>
</gene>
<evidence type="ECO:0000313" key="3">
    <source>
        <dbReference type="RefSeq" id="XP_007458760.1"/>
    </source>
</evidence>
<evidence type="ECO:0000256" key="1">
    <source>
        <dbReference type="SAM" id="MobiDB-lite"/>
    </source>
</evidence>
<dbReference type="AlphaFoldDB" id="A0A340XIA8"/>
<dbReference type="InParanoid" id="A0A340XIA8"/>
<feature type="compositionally biased region" description="Basic and acidic residues" evidence="1">
    <location>
        <begin position="1"/>
        <end position="11"/>
    </location>
</feature>
<reference evidence="3" key="1">
    <citation type="submission" date="2025-08" db="UniProtKB">
        <authorList>
            <consortium name="RefSeq"/>
        </authorList>
    </citation>
    <scope>IDENTIFICATION</scope>
</reference>
<dbReference type="RefSeq" id="XP_007458760.1">
    <property type="nucleotide sequence ID" value="XM_007458698.1"/>
</dbReference>
<feature type="compositionally biased region" description="Gly residues" evidence="1">
    <location>
        <begin position="116"/>
        <end position="126"/>
    </location>
</feature>
<evidence type="ECO:0000313" key="2">
    <source>
        <dbReference type="Proteomes" id="UP000265300"/>
    </source>
</evidence>
<keyword evidence="2" id="KW-1185">Reference proteome</keyword>
<dbReference type="GeneID" id="103075459"/>
<organism evidence="2 3">
    <name type="scientific">Lipotes vexillifer</name>
    <name type="common">Yangtze river dolphin</name>
    <dbReference type="NCBI Taxonomy" id="118797"/>
    <lineage>
        <taxon>Eukaryota</taxon>
        <taxon>Metazoa</taxon>
        <taxon>Chordata</taxon>
        <taxon>Craniata</taxon>
        <taxon>Vertebrata</taxon>
        <taxon>Euteleostomi</taxon>
        <taxon>Mammalia</taxon>
        <taxon>Eutheria</taxon>
        <taxon>Laurasiatheria</taxon>
        <taxon>Artiodactyla</taxon>
        <taxon>Whippomorpha</taxon>
        <taxon>Cetacea</taxon>
        <taxon>Odontoceti</taxon>
        <taxon>Lipotidae</taxon>
        <taxon>Lipotes</taxon>
    </lineage>
</organism>
<protein>
    <submittedName>
        <fullName evidence="3">rRNA 2'-O-methyltransferase fibrillarin-like</fullName>
    </submittedName>
</protein>
<dbReference type="Proteomes" id="UP000265300">
    <property type="component" value="Unplaced"/>
</dbReference>
<dbReference type="KEGG" id="lve:103075459"/>
<feature type="region of interest" description="Disordered" evidence="1">
    <location>
        <begin position="1"/>
        <end position="163"/>
    </location>
</feature>
<accession>A0A340XIA8</accession>
<name>A0A340XIA8_LIPVE</name>